<comment type="caution">
    <text evidence="1">The sequence shown here is derived from an EMBL/GenBank/DDBJ whole genome shotgun (WGS) entry which is preliminary data.</text>
</comment>
<evidence type="ECO:0000313" key="1">
    <source>
        <dbReference type="EMBL" id="RDU60689.1"/>
    </source>
</evidence>
<protein>
    <submittedName>
        <fullName evidence="1">Class I SAM-dependent methyltransferase</fullName>
    </submittedName>
</protein>
<keyword evidence="2" id="KW-1185">Reference proteome</keyword>
<dbReference type="EMBL" id="NXLR01000002">
    <property type="protein sequence ID" value="RDU60689.1"/>
    <property type="molecule type" value="Genomic_DNA"/>
</dbReference>
<dbReference type="Pfam" id="PF13489">
    <property type="entry name" value="Methyltransf_23"/>
    <property type="match status" value="1"/>
</dbReference>
<accession>A0A3D8I6A8</accession>
<sequence length="229" mass="26248">MSSKNAYVDKYAKGYGICYPEGHVIRFYQRICLYSLGLKGGRILDFGCGNGVHAQYFQERGFEVYGVDIISQAIDLAKAQIGDRARLISPNQSLKNLFIDKNSAPLSFDMIFANQSLYYLNNTHLRRQVDEFYEMSSKGGICFFTMMSRQNGYNKCITKVLDNGLSEVSLKGRLEEVSYIRFVDSTDELKEIFAPFKPLYIGEYNSFELYEPYSCEGSSHHYIFIGQKE</sequence>
<dbReference type="OrthoDB" id="5322383at2"/>
<dbReference type="GO" id="GO:0032259">
    <property type="term" value="P:methylation"/>
    <property type="evidence" value="ECO:0007669"/>
    <property type="project" value="UniProtKB-KW"/>
</dbReference>
<dbReference type="AlphaFoldDB" id="A0A3D8I6A8"/>
<dbReference type="CDD" id="cd02440">
    <property type="entry name" value="AdoMet_MTases"/>
    <property type="match status" value="1"/>
</dbReference>
<dbReference type="SUPFAM" id="SSF53335">
    <property type="entry name" value="S-adenosyl-L-methionine-dependent methyltransferases"/>
    <property type="match status" value="1"/>
</dbReference>
<organism evidence="1 2">
    <name type="scientific">Helicobacter marmotae</name>
    <dbReference type="NCBI Taxonomy" id="152490"/>
    <lineage>
        <taxon>Bacteria</taxon>
        <taxon>Pseudomonadati</taxon>
        <taxon>Campylobacterota</taxon>
        <taxon>Epsilonproteobacteria</taxon>
        <taxon>Campylobacterales</taxon>
        <taxon>Helicobacteraceae</taxon>
        <taxon>Helicobacter</taxon>
    </lineage>
</organism>
<gene>
    <name evidence="1" type="ORF">CQA63_01555</name>
</gene>
<dbReference type="PANTHER" id="PTHR43861">
    <property type="entry name" value="TRANS-ACONITATE 2-METHYLTRANSFERASE-RELATED"/>
    <property type="match status" value="1"/>
</dbReference>
<reference evidence="1 2" key="1">
    <citation type="submission" date="2018-04" db="EMBL/GenBank/DDBJ databases">
        <title>Novel Campyloabacter and Helicobacter Species and Strains.</title>
        <authorList>
            <person name="Mannion A.J."/>
            <person name="Shen Z."/>
            <person name="Fox J.G."/>
        </authorList>
    </citation>
    <scope>NUCLEOTIDE SEQUENCE [LARGE SCALE GENOMIC DNA]</scope>
    <source>
        <strain evidence="1 2">MIT 98-6070</strain>
    </source>
</reference>
<proteinExistence type="predicted"/>
<evidence type="ECO:0000313" key="2">
    <source>
        <dbReference type="Proteomes" id="UP000256599"/>
    </source>
</evidence>
<keyword evidence="1" id="KW-0808">Transferase</keyword>
<dbReference type="Proteomes" id="UP000256599">
    <property type="component" value="Unassembled WGS sequence"/>
</dbReference>
<dbReference type="GO" id="GO:0008168">
    <property type="term" value="F:methyltransferase activity"/>
    <property type="evidence" value="ECO:0007669"/>
    <property type="project" value="UniProtKB-KW"/>
</dbReference>
<name>A0A3D8I6A8_9HELI</name>
<keyword evidence="1" id="KW-0489">Methyltransferase</keyword>
<dbReference type="Gene3D" id="3.40.50.150">
    <property type="entry name" value="Vaccinia Virus protein VP39"/>
    <property type="match status" value="1"/>
</dbReference>
<dbReference type="InterPro" id="IPR029063">
    <property type="entry name" value="SAM-dependent_MTases_sf"/>
</dbReference>